<evidence type="ECO:0000256" key="2">
    <source>
        <dbReference type="ARBA" id="ARBA00023015"/>
    </source>
</evidence>
<dbReference type="GO" id="GO:0043565">
    <property type="term" value="F:sequence-specific DNA binding"/>
    <property type="evidence" value="ECO:0007669"/>
    <property type="project" value="TreeGrafter"/>
</dbReference>
<dbReference type="FunFam" id="1.10.10.10:FF:000001">
    <property type="entry name" value="LysR family transcriptional regulator"/>
    <property type="match status" value="1"/>
</dbReference>
<dbReference type="OrthoDB" id="8928056at2"/>
<dbReference type="GO" id="GO:0006351">
    <property type="term" value="P:DNA-templated transcription"/>
    <property type="evidence" value="ECO:0007669"/>
    <property type="project" value="TreeGrafter"/>
</dbReference>
<dbReference type="PROSITE" id="PS50931">
    <property type="entry name" value="HTH_LYSR"/>
    <property type="match status" value="1"/>
</dbReference>
<comment type="similarity">
    <text evidence="1">Belongs to the LysR transcriptional regulatory family.</text>
</comment>
<evidence type="ECO:0000313" key="8">
    <source>
        <dbReference type="Proteomes" id="UP000301751"/>
    </source>
</evidence>
<feature type="domain" description="HTH lysR-type" evidence="6">
    <location>
        <begin position="1"/>
        <end position="60"/>
    </location>
</feature>
<protein>
    <submittedName>
        <fullName evidence="7">Transcriptional regulator</fullName>
    </submittedName>
</protein>
<keyword evidence="4" id="KW-0804">Transcription</keyword>
<dbReference type="SUPFAM" id="SSF53850">
    <property type="entry name" value="Periplasmic binding protein-like II"/>
    <property type="match status" value="1"/>
</dbReference>
<feature type="coiled-coil region" evidence="5">
    <location>
        <begin position="70"/>
        <end position="97"/>
    </location>
</feature>
<evidence type="ECO:0000256" key="4">
    <source>
        <dbReference type="ARBA" id="ARBA00023163"/>
    </source>
</evidence>
<dbReference type="GO" id="GO:0003700">
    <property type="term" value="F:DNA-binding transcription factor activity"/>
    <property type="evidence" value="ECO:0007669"/>
    <property type="project" value="InterPro"/>
</dbReference>
<comment type="caution">
    <text evidence="7">The sequence shown here is derived from an EMBL/GenBank/DDBJ whole genome shotgun (WGS) entry which is preliminary data.</text>
</comment>
<gene>
    <name evidence="7" type="ORF">AQPW35_31060</name>
</gene>
<organism evidence="7 8">
    <name type="scientific">Pseudaquabacterium pictum</name>
    <dbReference type="NCBI Taxonomy" id="2315236"/>
    <lineage>
        <taxon>Bacteria</taxon>
        <taxon>Pseudomonadati</taxon>
        <taxon>Pseudomonadota</taxon>
        <taxon>Betaproteobacteria</taxon>
        <taxon>Burkholderiales</taxon>
        <taxon>Sphaerotilaceae</taxon>
        <taxon>Pseudaquabacterium</taxon>
    </lineage>
</organism>
<evidence type="ECO:0000256" key="5">
    <source>
        <dbReference type="SAM" id="Coils"/>
    </source>
</evidence>
<dbReference type="InterPro" id="IPR036388">
    <property type="entry name" value="WH-like_DNA-bd_sf"/>
</dbReference>
<keyword evidence="5" id="KW-0175">Coiled coil</keyword>
<dbReference type="Pfam" id="PF03466">
    <property type="entry name" value="LysR_substrate"/>
    <property type="match status" value="1"/>
</dbReference>
<sequence length="302" mass="32807">MTLSTDMLAAFVQVAEHLSVSAAAQALGVSKSVVSKRVAQLEQAVRATLFARSTRRVALTPAGEAYLDFARNALRAVADADERLRDLRQELSGQIRLTAPISWGQHVLAPLLPAFLAQHPAIEIELLLADRLMDIAYERIDLALRMSATGLPDLVATPVARLDWVVCAAPAHLARAGTPATPADLPAHPCMSYWRERSDNAWVLRHATTGDQQTVWVQGRYHANNPEAVAQAAVAGLGVALLPLYVCADDLAAGRLQRLLPDWTPVTKFGDQITAVAAPDRMRLLRNRALLDHLRQRLAPGV</sequence>
<dbReference type="Proteomes" id="UP000301751">
    <property type="component" value="Unassembled WGS sequence"/>
</dbReference>
<dbReference type="AlphaFoldDB" id="A0A480AW57"/>
<reference evidence="8" key="1">
    <citation type="submission" date="2019-03" db="EMBL/GenBank/DDBJ databases">
        <title>Aquabacterium pictum sp.nov., the first bacteriochlorophyll a-containing freshwater bacterium in the genus Aquabacterium of the class Betaproteobacteria.</title>
        <authorList>
            <person name="Hirose S."/>
            <person name="Tank M."/>
            <person name="Hara E."/>
            <person name="Tamaki H."/>
            <person name="Takaichi S."/>
            <person name="Haruta S."/>
            <person name="Hanada S."/>
        </authorList>
    </citation>
    <scope>NUCLEOTIDE SEQUENCE [LARGE SCALE GENOMIC DNA]</scope>
    <source>
        <strain evidence="8">W35</strain>
    </source>
</reference>
<dbReference type="InterPro" id="IPR005119">
    <property type="entry name" value="LysR_subst-bd"/>
</dbReference>
<accession>A0A480AW57</accession>
<keyword evidence="2" id="KW-0805">Transcription regulation</keyword>
<dbReference type="InterPro" id="IPR036390">
    <property type="entry name" value="WH_DNA-bd_sf"/>
</dbReference>
<dbReference type="Pfam" id="PF00126">
    <property type="entry name" value="HTH_1"/>
    <property type="match status" value="1"/>
</dbReference>
<dbReference type="RefSeq" id="WP_137733752.1">
    <property type="nucleotide sequence ID" value="NZ_BJCL01000007.1"/>
</dbReference>
<keyword evidence="8" id="KW-1185">Reference proteome</keyword>
<dbReference type="InterPro" id="IPR000847">
    <property type="entry name" value="LysR_HTH_N"/>
</dbReference>
<dbReference type="PANTHER" id="PTHR30537">
    <property type="entry name" value="HTH-TYPE TRANSCRIPTIONAL REGULATOR"/>
    <property type="match status" value="1"/>
</dbReference>
<dbReference type="CDD" id="cd08422">
    <property type="entry name" value="PBP2_CrgA_like"/>
    <property type="match status" value="1"/>
</dbReference>
<evidence type="ECO:0000256" key="3">
    <source>
        <dbReference type="ARBA" id="ARBA00023125"/>
    </source>
</evidence>
<dbReference type="InterPro" id="IPR058163">
    <property type="entry name" value="LysR-type_TF_proteobact-type"/>
</dbReference>
<evidence type="ECO:0000313" key="7">
    <source>
        <dbReference type="EMBL" id="GCL64025.1"/>
    </source>
</evidence>
<evidence type="ECO:0000259" key="6">
    <source>
        <dbReference type="PROSITE" id="PS50931"/>
    </source>
</evidence>
<dbReference type="Gene3D" id="1.10.10.10">
    <property type="entry name" value="Winged helix-like DNA-binding domain superfamily/Winged helix DNA-binding domain"/>
    <property type="match status" value="1"/>
</dbReference>
<name>A0A480AW57_9BURK</name>
<keyword evidence="3" id="KW-0238">DNA-binding</keyword>
<dbReference type="PANTHER" id="PTHR30537:SF5">
    <property type="entry name" value="HTH-TYPE TRANSCRIPTIONAL ACTIVATOR TTDR-RELATED"/>
    <property type="match status" value="1"/>
</dbReference>
<proteinExistence type="inferred from homology"/>
<dbReference type="SUPFAM" id="SSF46785">
    <property type="entry name" value="Winged helix' DNA-binding domain"/>
    <property type="match status" value="1"/>
</dbReference>
<dbReference type="EMBL" id="BJCL01000007">
    <property type="protein sequence ID" value="GCL64025.1"/>
    <property type="molecule type" value="Genomic_DNA"/>
</dbReference>
<dbReference type="Gene3D" id="3.40.190.290">
    <property type="match status" value="1"/>
</dbReference>
<evidence type="ECO:0000256" key="1">
    <source>
        <dbReference type="ARBA" id="ARBA00009437"/>
    </source>
</evidence>